<dbReference type="Gene3D" id="1.10.510.10">
    <property type="entry name" value="Transferase(Phosphotransferase) domain 1"/>
    <property type="match status" value="1"/>
</dbReference>
<sequence>MPIGRAARRKALRWLQRVMKDFFDQWRQGQSGGYDEKFRIREIAAIQVPTPGKWPGHKRGQKHNPYRCGKPWDEAGPRAYKSKAETVADFLSKKMAPAGFKFIKILGWGGLGICSLYEVDDGDGNKIKVVCKMDLNPRQKYIHREIASHVATAGAKHIVQRAILQRHHTQIEQVTKQLRAFDPPDPGKTQAKAVNAPEGFELIEEPEDEEFEVVDQKFVELDIKKDLKEGLDADDRMLFIEFMSRGRFDDYIRRVAEQLSEFPDQVLWQIFDCLFRAVIGMAYPTAFHPLNTDPRTEHVPTISETCRGLPVLDSTSHRDRIIHFDLEPLNILVGNFDQDEHNVVPLIKVSDLGLAKTFNGKETNAWAVWATRQSGKHHIFAPEQHTEEWDYLDELPDMNISETAGNYNWWTNLYQVALVMWKLITLHDYEYPPVIEEIEIKQIDGTLVKEWTYGGYLFHSKFNHIDSDLRNLVALCMIHNPTHRPKMQDIELCIQKHLDKETTANDQMVRLFVDDFFGGPPPPTRVPDPVDPKEYEKLKGWRIEPMKNETLEKKKISSIMKLASKFAGWGF</sequence>
<reference evidence="2" key="1">
    <citation type="journal article" date="2023" name="Mol. Phylogenet. Evol.">
        <title>Genome-scale phylogeny and comparative genomics of the fungal order Sordariales.</title>
        <authorList>
            <person name="Hensen N."/>
            <person name="Bonometti L."/>
            <person name="Westerberg I."/>
            <person name="Brannstrom I.O."/>
            <person name="Guillou S."/>
            <person name="Cros-Aarteil S."/>
            <person name="Calhoun S."/>
            <person name="Haridas S."/>
            <person name="Kuo A."/>
            <person name="Mondo S."/>
            <person name="Pangilinan J."/>
            <person name="Riley R."/>
            <person name="LaButti K."/>
            <person name="Andreopoulos B."/>
            <person name="Lipzen A."/>
            <person name="Chen C."/>
            <person name="Yan M."/>
            <person name="Daum C."/>
            <person name="Ng V."/>
            <person name="Clum A."/>
            <person name="Steindorff A."/>
            <person name="Ohm R.A."/>
            <person name="Martin F."/>
            <person name="Silar P."/>
            <person name="Natvig D.O."/>
            <person name="Lalanne C."/>
            <person name="Gautier V."/>
            <person name="Ament-Velasquez S.L."/>
            <person name="Kruys A."/>
            <person name="Hutchinson M.I."/>
            <person name="Powell A.J."/>
            <person name="Barry K."/>
            <person name="Miller A.N."/>
            <person name="Grigoriev I.V."/>
            <person name="Debuchy R."/>
            <person name="Gladieux P."/>
            <person name="Hiltunen Thoren M."/>
            <person name="Johannesson H."/>
        </authorList>
    </citation>
    <scope>NUCLEOTIDE SEQUENCE</scope>
    <source>
        <strain evidence="2">CBS 990.96</strain>
    </source>
</reference>
<dbReference type="InterPro" id="IPR000719">
    <property type="entry name" value="Prot_kinase_dom"/>
</dbReference>
<feature type="domain" description="Protein kinase" evidence="1">
    <location>
        <begin position="100"/>
        <end position="498"/>
    </location>
</feature>
<dbReference type="GO" id="GO:0004672">
    <property type="term" value="F:protein kinase activity"/>
    <property type="evidence" value="ECO:0007669"/>
    <property type="project" value="InterPro"/>
</dbReference>
<accession>A0AAN6YN74</accession>
<keyword evidence="2" id="KW-0418">Kinase</keyword>
<dbReference type="SMART" id="SM00220">
    <property type="entry name" value="S_TKc"/>
    <property type="match status" value="1"/>
</dbReference>
<dbReference type="PANTHER" id="PTHR44305">
    <property type="entry name" value="SI:DKEY-192D15.2-RELATED"/>
    <property type="match status" value="1"/>
</dbReference>
<dbReference type="InterPro" id="IPR001245">
    <property type="entry name" value="Ser-Thr/Tyr_kinase_cat_dom"/>
</dbReference>
<organism evidence="2 3">
    <name type="scientific">Podospora fimiseda</name>
    <dbReference type="NCBI Taxonomy" id="252190"/>
    <lineage>
        <taxon>Eukaryota</taxon>
        <taxon>Fungi</taxon>
        <taxon>Dikarya</taxon>
        <taxon>Ascomycota</taxon>
        <taxon>Pezizomycotina</taxon>
        <taxon>Sordariomycetes</taxon>
        <taxon>Sordariomycetidae</taxon>
        <taxon>Sordariales</taxon>
        <taxon>Podosporaceae</taxon>
        <taxon>Podospora</taxon>
    </lineage>
</organism>
<keyword evidence="2" id="KW-0808">Transferase</keyword>
<reference evidence="2" key="2">
    <citation type="submission" date="2023-05" db="EMBL/GenBank/DDBJ databases">
        <authorList>
            <consortium name="Lawrence Berkeley National Laboratory"/>
            <person name="Steindorff A."/>
            <person name="Hensen N."/>
            <person name="Bonometti L."/>
            <person name="Westerberg I."/>
            <person name="Brannstrom I.O."/>
            <person name="Guillou S."/>
            <person name="Cros-Aarteil S."/>
            <person name="Calhoun S."/>
            <person name="Haridas S."/>
            <person name="Kuo A."/>
            <person name="Mondo S."/>
            <person name="Pangilinan J."/>
            <person name="Riley R."/>
            <person name="Labutti K."/>
            <person name="Andreopoulos B."/>
            <person name="Lipzen A."/>
            <person name="Chen C."/>
            <person name="Yanf M."/>
            <person name="Daum C."/>
            <person name="Ng V."/>
            <person name="Clum A."/>
            <person name="Ohm R."/>
            <person name="Martin F."/>
            <person name="Silar P."/>
            <person name="Natvig D."/>
            <person name="Lalanne C."/>
            <person name="Gautier V."/>
            <person name="Ament-Velasquez S.L."/>
            <person name="Kruys A."/>
            <person name="Hutchinson M.I."/>
            <person name="Powell A.J."/>
            <person name="Barry K."/>
            <person name="Miller A.N."/>
            <person name="Grigoriev I.V."/>
            <person name="Debuchy R."/>
            <person name="Gladieux P."/>
            <person name="Thoren M.H."/>
            <person name="Johannesson H."/>
        </authorList>
    </citation>
    <scope>NUCLEOTIDE SEQUENCE</scope>
    <source>
        <strain evidence="2">CBS 990.96</strain>
    </source>
</reference>
<dbReference type="Proteomes" id="UP001301958">
    <property type="component" value="Unassembled WGS sequence"/>
</dbReference>
<gene>
    <name evidence="2" type="ORF">QBC38DRAFT_85967</name>
</gene>
<evidence type="ECO:0000259" key="1">
    <source>
        <dbReference type="PROSITE" id="PS50011"/>
    </source>
</evidence>
<proteinExistence type="predicted"/>
<evidence type="ECO:0000313" key="2">
    <source>
        <dbReference type="EMBL" id="KAK4222364.1"/>
    </source>
</evidence>
<keyword evidence="3" id="KW-1185">Reference proteome</keyword>
<dbReference type="GO" id="GO:0005524">
    <property type="term" value="F:ATP binding"/>
    <property type="evidence" value="ECO:0007669"/>
    <property type="project" value="InterPro"/>
</dbReference>
<protein>
    <submittedName>
        <fullName evidence="2">Kinase-like domain-containing protein</fullName>
    </submittedName>
</protein>
<comment type="caution">
    <text evidence="2">The sequence shown here is derived from an EMBL/GenBank/DDBJ whole genome shotgun (WGS) entry which is preliminary data.</text>
</comment>
<dbReference type="Pfam" id="PF07714">
    <property type="entry name" value="PK_Tyr_Ser-Thr"/>
    <property type="match status" value="1"/>
</dbReference>
<dbReference type="PROSITE" id="PS50011">
    <property type="entry name" value="PROTEIN_KINASE_DOM"/>
    <property type="match status" value="1"/>
</dbReference>
<dbReference type="EMBL" id="MU865476">
    <property type="protein sequence ID" value="KAK4222364.1"/>
    <property type="molecule type" value="Genomic_DNA"/>
</dbReference>
<dbReference type="SUPFAM" id="SSF56112">
    <property type="entry name" value="Protein kinase-like (PK-like)"/>
    <property type="match status" value="1"/>
</dbReference>
<dbReference type="PANTHER" id="PTHR44305:SF24">
    <property type="entry name" value="TYROSINE-PROTEIN KINASE C03B1.5-RELATED"/>
    <property type="match status" value="1"/>
</dbReference>
<dbReference type="InterPro" id="IPR053083">
    <property type="entry name" value="TF_kinase-domain_protein"/>
</dbReference>
<dbReference type="InterPro" id="IPR011009">
    <property type="entry name" value="Kinase-like_dom_sf"/>
</dbReference>
<dbReference type="AlphaFoldDB" id="A0AAN6YN74"/>
<evidence type="ECO:0000313" key="3">
    <source>
        <dbReference type="Proteomes" id="UP001301958"/>
    </source>
</evidence>
<name>A0AAN6YN74_9PEZI</name>